<feature type="transmembrane region" description="Helical" evidence="15">
    <location>
        <begin position="439"/>
        <end position="458"/>
    </location>
</feature>
<proteinExistence type="predicted"/>
<dbReference type="OrthoDB" id="9792991at2"/>
<evidence type="ECO:0000256" key="10">
    <source>
        <dbReference type="ARBA" id="ARBA00022840"/>
    </source>
</evidence>
<evidence type="ECO:0000256" key="2">
    <source>
        <dbReference type="ARBA" id="ARBA00004651"/>
    </source>
</evidence>
<keyword evidence="11 15" id="KW-1133">Transmembrane helix</keyword>
<dbReference type="SUPFAM" id="SSF47384">
    <property type="entry name" value="Homodimeric domain of signal transducing histidine kinase"/>
    <property type="match status" value="1"/>
</dbReference>
<keyword evidence="14" id="KW-0175">Coiled coil</keyword>
<feature type="transmembrane region" description="Helical" evidence="15">
    <location>
        <begin position="7"/>
        <end position="25"/>
    </location>
</feature>
<dbReference type="InterPro" id="IPR036097">
    <property type="entry name" value="HisK_dim/P_sf"/>
</dbReference>
<feature type="transmembrane region" description="Helical" evidence="15">
    <location>
        <begin position="355"/>
        <end position="377"/>
    </location>
</feature>
<evidence type="ECO:0000313" key="18">
    <source>
        <dbReference type="EMBL" id="TQE91935.1"/>
    </source>
</evidence>
<dbReference type="GO" id="GO:0005524">
    <property type="term" value="F:ATP binding"/>
    <property type="evidence" value="ECO:0007669"/>
    <property type="project" value="UniProtKB-KW"/>
</dbReference>
<gene>
    <name evidence="18" type="ORF">FKZ59_02245</name>
</gene>
<dbReference type="InterPro" id="IPR005467">
    <property type="entry name" value="His_kinase_dom"/>
</dbReference>
<comment type="subcellular location">
    <subcellularLocation>
        <location evidence="2">Cell membrane</location>
        <topology evidence="2">Multi-pass membrane protein</topology>
    </subcellularLocation>
</comment>
<dbReference type="InterPro" id="IPR003594">
    <property type="entry name" value="HATPase_dom"/>
</dbReference>
<feature type="coiled-coil region" evidence="14">
    <location>
        <begin position="558"/>
        <end position="605"/>
    </location>
</feature>
<evidence type="ECO:0000256" key="9">
    <source>
        <dbReference type="ARBA" id="ARBA00022777"/>
    </source>
</evidence>
<sequence length="738" mass="84717">MENKMKLLLSLFLISWILFSLYLLISYGPRYAGKSYFDSVGFEENLERFKNGLERYVLEPFDAEEAKKHISVTQKEIEHHRYYYGSLTDQIEDIKSQYQERIDGAANDEELQKLLIEERDQKIEDIRKNFSDDRHVEEKVRKQKEEIIDKYAALEKEGEKSFLEEFNYFAYHLQNVETGETFQSGDVDAEAVFTESFGDKGTYLVVNGARTIDPDGNEANGMFEYDHTLMDPEIRIPGQVSRYEGIIAIPKTMMNNAYFQEDFQNFNITKMILYVIWAIAIFALAGLLTVAKPSLGAFSGPIRLKEYFLKLPIDLRIGTTLMAILFMSLSFDAAGNIFPFPFYADIGWLQYGIELVFKFLFIFIFTSLSILGTYWTWESANTEEKMKEEWRNSFLYRLSDGIQDLFLERPIGIQAIVVLSIVFLAGFGFAVLFMEPTLILVYAPLLLFIGLPAITLFLKNAGYLNRIMKQTEEMAEGRLTAEVEVKGKSPLAKHARHLNELQEGVRKSMMEQAKSERLKTELITNVSHDLRTPLTSIITYTDLLKNPEITEEERKRYIDILENKSQRLKTLIEDLFEVSKMSSGNVELKRERIDLTQLLQQAVGEHKEDFEQANLDLRVTLPDEPLYAYVDGQKWWRMIDNLIVNALKYSLSGTRVYVSLKKAGSAAEFTVKNIANYELGDNVEELTERFKRADESRHTEGSGLGLAIAQSIVELHHGKLEIGVDGDLFKVVVTVAAE</sequence>
<keyword evidence="13 15" id="KW-0472">Membrane</keyword>
<evidence type="ECO:0000256" key="15">
    <source>
        <dbReference type="SAM" id="Phobius"/>
    </source>
</evidence>
<evidence type="ECO:0000256" key="8">
    <source>
        <dbReference type="ARBA" id="ARBA00022741"/>
    </source>
</evidence>
<dbReference type="CDD" id="cd06225">
    <property type="entry name" value="HAMP"/>
    <property type="match status" value="1"/>
</dbReference>
<evidence type="ECO:0000256" key="12">
    <source>
        <dbReference type="ARBA" id="ARBA00023012"/>
    </source>
</evidence>
<keyword evidence="12" id="KW-0902">Two-component regulatory system</keyword>
<evidence type="ECO:0000256" key="3">
    <source>
        <dbReference type="ARBA" id="ARBA00012438"/>
    </source>
</evidence>
<evidence type="ECO:0000256" key="6">
    <source>
        <dbReference type="ARBA" id="ARBA00022679"/>
    </source>
</evidence>
<keyword evidence="10" id="KW-0067">ATP-binding</keyword>
<dbReference type="AlphaFoldDB" id="A0A540V5A7"/>
<dbReference type="PROSITE" id="PS50885">
    <property type="entry name" value="HAMP"/>
    <property type="match status" value="1"/>
</dbReference>
<feature type="transmembrane region" description="Helical" evidence="15">
    <location>
        <begin position="411"/>
        <end position="433"/>
    </location>
</feature>
<dbReference type="InterPro" id="IPR003661">
    <property type="entry name" value="HisK_dim/P_dom"/>
</dbReference>
<comment type="caution">
    <text evidence="18">The sequence shown here is derived from an EMBL/GenBank/DDBJ whole genome shotgun (WGS) entry which is preliminary data.</text>
</comment>
<evidence type="ECO:0000256" key="1">
    <source>
        <dbReference type="ARBA" id="ARBA00000085"/>
    </source>
</evidence>
<protein>
    <recommendedName>
        <fullName evidence="3">histidine kinase</fullName>
        <ecNumber evidence="3">2.7.13.3</ecNumber>
    </recommendedName>
</protein>
<keyword evidence="4" id="KW-1003">Cell membrane</keyword>
<dbReference type="InterPro" id="IPR050398">
    <property type="entry name" value="HssS/ArlS-like"/>
</dbReference>
<dbReference type="Pfam" id="PF02518">
    <property type="entry name" value="HATPase_c"/>
    <property type="match status" value="1"/>
</dbReference>
<dbReference type="Gene3D" id="3.30.565.10">
    <property type="entry name" value="Histidine kinase-like ATPase, C-terminal domain"/>
    <property type="match status" value="1"/>
</dbReference>
<evidence type="ECO:0000256" key="11">
    <source>
        <dbReference type="ARBA" id="ARBA00022989"/>
    </source>
</evidence>
<dbReference type="CDD" id="cd00082">
    <property type="entry name" value="HisKA"/>
    <property type="match status" value="1"/>
</dbReference>
<feature type="domain" description="Histidine kinase" evidence="16">
    <location>
        <begin position="525"/>
        <end position="738"/>
    </location>
</feature>
<dbReference type="PANTHER" id="PTHR45528:SF1">
    <property type="entry name" value="SENSOR HISTIDINE KINASE CPXA"/>
    <property type="match status" value="1"/>
</dbReference>
<keyword evidence="19" id="KW-1185">Reference proteome</keyword>
<dbReference type="GO" id="GO:0000155">
    <property type="term" value="F:phosphorelay sensor kinase activity"/>
    <property type="evidence" value="ECO:0007669"/>
    <property type="project" value="InterPro"/>
</dbReference>
<feature type="domain" description="HAMP" evidence="17">
    <location>
        <begin position="464"/>
        <end position="510"/>
    </location>
</feature>
<keyword evidence="8" id="KW-0547">Nucleotide-binding</keyword>
<evidence type="ECO:0000256" key="5">
    <source>
        <dbReference type="ARBA" id="ARBA00022553"/>
    </source>
</evidence>
<dbReference type="InterPro" id="IPR003660">
    <property type="entry name" value="HAMP_dom"/>
</dbReference>
<name>A0A540V5A7_9BACL</name>
<dbReference type="EC" id="2.7.13.3" evidence="3"/>
<dbReference type="Pfam" id="PF00512">
    <property type="entry name" value="HisKA"/>
    <property type="match status" value="1"/>
</dbReference>
<dbReference type="Proteomes" id="UP000315753">
    <property type="component" value="Unassembled WGS sequence"/>
</dbReference>
<dbReference type="SMART" id="SM00388">
    <property type="entry name" value="HisKA"/>
    <property type="match status" value="1"/>
</dbReference>
<keyword evidence="7 15" id="KW-0812">Transmembrane</keyword>
<dbReference type="SMART" id="SM00387">
    <property type="entry name" value="HATPase_c"/>
    <property type="match status" value="1"/>
</dbReference>
<comment type="catalytic activity">
    <reaction evidence="1">
        <text>ATP + protein L-histidine = ADP + protein N-phospho-L-histidine.</text>
        <dbReference type="EC" id="2.7.13.3"/>
    </reaction>
</comment>
<evidence type="ECO:0000256" key="4">
    <source>
        <dbReference type="ARBA" id="ARBA00022475"/>
    </source>
</evidence>
<keyword evidence="6" id="KW-0808">Transferase</keyword>
<feature type="transmembrane region" description="Helical" evidence="15">
    <location>
        <begin position="271"/>
        <end position="292"/>
    </location>
</feature>
<dbReference type="PANTHER" id="PTHR45528">
    <property type="entry name" value="SENSOR HISTIDINE KINASE CPXA"/>
    <property type="match status" value="1"/>
</dbReference>
<evidence type="ECO:0000256" key="7">
    <source>
        <dbReference type="ARBA" id="ARBA00022692"/>
    </source>
</evidence>
<dbReference type="RefSeq" id="WP_141601109.1">
    <property type="nucleotide sequence ID" value="NZ_VIGD01000002.1"/>
</dbReference>
<dbReference type="FunFam" id="1.10.287.130:FF:000008">
    <property type="entry name" value="Two-component sensor histidine kinase"/>
    <property type="match status" value="1"/>
</dbReference>
<evidence type="ECO:0000259" key="16">
    <source>
        <dbReference type="PROSITE" id="PS50109"/>
    </source>
</evidence>
<evidence type="ECO:0000259" key="17">
    <source>
        <dbReference type="PROSITE" id="PS50885"/>
    </source>
</evidence>
<keyword evidence="9" id="KW-0418">Kinase</keyword>
<dbReference type="GO" id="GO:0005886">
    <property type="term" value="C:plasma membrane"/>
    <property type="evidence" value="ECO:0007669"/>
    <property type="project" value="UniProtKB-SubCell"/>
</dbReference>
<dbReference type="EMBL" id="VIGD01000002">
    <property type="protein sequence ID" value="TQE91935.1"/>
    <property type="molecule type" value="Genomic_DNA"/>
</dbReference>
<dbReference type="SUPFAM" id="SSF55874">
    <property type="entry name" value="ATPase domain of HSP90 chaperone/DNA topoisomerase II/histidine kinase"/>
    <property type="match status" value="1"/>
</dbReference>
<reference evidence="18 19" key="1">
    <citation type="submission" date="2019-06" db="EMBL/GenBank/DDBJ databases">
        <title>Genome sequence of Ureibacillus terrenus.</title>
        <authorList>
            <person name="Maclea K.S."/>
            <person name="Simoes M."/>
        </authorList>
    </citation>
    <scope>NUCLEOTIDE SEQUENCE [LARGE SCALE GENOMIC DNA]</scope>
    <source>
        <strain evidence="18 19">ATCC BAA-384</strain>
    </source>
</reference>
<evidence type="ECO:0000313" key="19">
    <source>
        <dbReference type="Proteomes" id="UP000315753"/>
    </source>
</evidence>
<keyword evidence="5" id="KW-0597">Phosphoprotein</keyword>
<dbReference type="InterPro" id="IPR036890">
    <property type="entry name" value="HATPase_C_sf"/>
</dbReference>
<evidence type="ECO:0000256" key="14">
    <source>
        <dbReference type="SAM" id="Coils"/>
    </source>
</evidence>
<dbReference type="PROSITE" id="PS50109">
    <property type="entry name" value="HIS_KIN"/>
    <property type="match status" value="1"/>
</dbReference>
<feature type="transmembrane region" description="Helical" evidence="15">
    <location>
        <begin position="313"/>
        <end position="335"/>
    </location>
</feature>
<accession>A0A540V5A7</accession>
<organism evidence="18 19">
    <name type="scientific">Ureibacillus terrenus</name>
    <dbReference type="NCBI Taxonomy" id="118246"/>
    <lineage>
        <taxon>Bacteria</taxon>
        <taxon>Bacillati</taxon>
        <taxon>Bacillota</taxon>
        <taxon>Bacilli</taxon>
        <taxon>Bacillales</taxon>
        <taxon>Caryophanaceae</taxon>
        <taxon>Ureibacillus</taxon>
    </lineage>
</organism>
<evidence type="ECO:0000256" key="13">
    <source>
        <dbReference type="ARBA" id="ARBA00023136"/>
    </source>
</evidence>
<dbReference type="Gene3D" id="1.10.287.130">
    <property type="match status" value="1"/>
</dbReference>